<evidence type="ECO:0000313" key="5">
    <source>
        <dbReference type="RefSeq" id="XP_004516503.1"/>
    </source>
</evidence>
<dbReference type="RefSeq" id="XP_004516503.1">
    <property type="nucleotide sequence ID" value="XM_004516446.1"/>
</dbReference>
<dbReference type="AlphaFoldDB" id="A0A1S2Z7M8"/>
<dbReference type="Gene3D" id="4.10.60.10">
    <property type="entry name" value="Zinc finger, CCHC-type"/>
    <property type="match status" value="1"/>
</dbReference>
<evidence type="ECO:0000256" key="2">
    <source>
        <dbReference type="SAM" id="MobiDB-lite"/>
    </source>
</evidence>
<dbReference type="PaxDb" id="3827-XP_004516503.1"/>
<reference evidence="5" key="1">
    <citation type="submission" date="2025-08" db="UniProtKB">
        <authorList>
            <consortium name="RefSeq"/>
        </authorList>
    </citation>
    <scope>IDENTIFICATION</scope>
    <source>
        <tissue evidence="5">Etiolated seedlings</tissue>
    </source>
</reference>
<protein>
    <submittedName>
        <fullName evidence="5">Uncharacterized protein LOC101490914</fullName>
    </submittedName>
</protein>
<dbReference type="GO" id="GO:0008270">
    <property type="term" value="F:zinc ion binding"/>
    <property type="evidence" value="ECO:0007669"/>
    <property type="project" value="UniProtKB-KW"/>
</dbReference>
<name>A0A1S2Z7M8_CICAR</name>
<dbReference type="Pfam" id="PF03732">
    <property type="entry name" value="Retrotrans_gag"/>
    <property type="match status" value="1"/>
</dbReference>
<feature type="region of interest" description="Disordered" evidence="2">
    <location>
        <begin position="130"/>
        <end position="156"/>
    </location>
</feature>
<keyword evidence="1" id="KW-0862">Zinc</keyword>
<dbReference type="InterPro" id="IPR005162">
    <property type="entry name" value="Retrotrans_gag_dom"/>
</dbReference>
<keyword evidence="1" id="KW-0479">Metal-binding</keyword>
<dbReference type="SUPFAM" id="SSF57756">
    <property type="entry name" value="Retrovirus zinc finger-like domains"/>
    <property type="match status" value="1"/>
</dbReference>
<proteinExistence type="predicted"/>
<evidence type="ECO:0000256" key="1">
    <source>
        <dbReference type="PROSITE-ProRule" id="PRU00047"/>
    </source>
</evidence>
<keyword evidence="4" id="KW-1185">Reference proteome</keyword>
<dbReference type="InterPro" id="IPR001878">
    <property type="entry name" value="Znf_CCHC"/>
</dbReference>
<accession>A0A1S2Z7M8</accession>
<gene>
    <name evidence="5" type="primary">LOC101490914</name>
</gene>
<dbReference type="Proteomes" id="UP000087171">
    <property type="component" value="Unplaced"/>
</dbReference>
<dbReference type="GO" id="GO:0003676">
    <property type="term" value="F:nucleic acid binding"/>
    <property type="evidence" value="ECO:0007669"/>
    <property type="project" value="InterPro"/>
</dbReference>
<evidence type="ECO:0000259" key="3">
    <source>
        <dbReference type="PROSITE" id="PS50158"/>
    </source>
</evidence>
<dbReference type="OrthoDB" id="1436824at2759"/>
<feature type="domain" description="CCHC-type" evidence="3">
    <location>
        <begin position="166"/>
        <end position="181"/>
    </location>
</feature>
<feature type="compositionally biased region" description="Polar residues" evidence="2">
    <location>
        <begin position="130"/>
        <end position="145"/>
    </location>
</feature>
<evidence type="ECO:0000313" key="4">
    <source>
        <dbReference type="Proteomes" id="UP000087171"/>
    </source>
</evidence>
<dbReference type="PROSITE" id="PS50158">
    <property type="entry name" value="ZF_CCHC"/>
    <property type="match status" value="1"/>
</dbReference>
<dbReference type="InterPro" id="IPR036875">
    <property type="entry name" value="Znf_CCHC_sf"/>
</dbReference>
<organism evidence="4 5">
    <name type="scientific">Cicer arietinum</name>
    <name type="common">Chickpea</name>
    <name type="synonym">Garbanzo</name>
    <dbReference type="NCBI Taxonomy" id="3827"/>
    <lineage>
        <taxon>Eukaryota</taxon>
        <taxon>Viridiplantae</taxon>
        <taxon>Streptophyta</taxon>
        <taxon>Embryophyta</taxon>
        <taxon>Tracheophyta</taxon>
        <taxon>Spermatophyta</taxon>
        <taxon>Magnoliopsida</taxon>
        <taxon>eudicotyledons</taxon>
        <taxon>Gunneridae</taxon>
        <taxon>Pentapetalae</taxon>
        <taxon>rosids</taxon>
        <taxon>fabids</taxon>
        <taxon>Fabales</taxon>
        <taxon>Fabaceae</taxon>
        <taxon>Papilionoideae</taxon>
        <taxon>50 kb inversion clade</taxon>
        <taxon>NPAAA clade</taxon>
        <taxon>Hologalegina</taxon>
        <taxon>IRL clade</taxon>
        <taxon>Cicereae</taxon>
        <taxon>Cicer</taxon>
    </lineage>
</organism>
<sequence>MIEAILAMNAMTVAMAQQAAVQAQQAAVQGARQMMEGNHEEVTWEVFKRKFLDKYFPKSAKAEKEAQFLRLYQGSLTVFEYAAKFESLAKHFCYYRNQMDEEYMCKRFESRLMYEIKEYLEPLEIHQYQGNGDQENRGRQFQQQKPYARPQEGHRITESPERTRVCYACQKLGHLAKGCREKDIVDNKDVVNNKDIAGPTTRGHVYHISGEETPSSSEFI</sequence>
<keyword evidence="1" id="KW-0863">Zinc-finger</keyword>